<keyword evidence="4 7" id="KW-0560">Oxidoreductase</keyword>
<dbReference type="PANTHER" id="PTHR30524:SF0">
    <property type="entry name" value="ALTRONATE OXIDOREDUCTASE-RELATED"/>
    <property type="match status" value="1"/>
</dbReference>
<keyword evidence="5 7" id="KW-0520">NAD</keyword>
<dbReference type="InterPro" id="IPR000669">
    <property type="entry name" value="Mannitol_DH"/>
</dbReference>
<comment type="similarity">
    <text evidence="1 7">Belongs to the mannitol dehydrogenase family.</text>
</comment>
<keyword evidence="11" id="KW-1185">Reference proteome</keyword>
<protein>
    <recommendedName>
        <fullName evidence="3 7">Mannitol-1-phosphate 5-dehydrogenase</fullName>
        <ecNumber evidence="2 7">1.1.1.17</ecNumber>
    </recommendedName>
</protein>
<evidence type="ECO:0000256" key="4">
    <source>
        <dbReference type="ARBA" id="ARBA00023002"/>
    </source>
</evidence>
<feature type="domain" description="Mannitol dehydrogenase C-terminal" evidence="9">
    <location>
        <begin position="204"/>
        <end position="349"/>
    </location>
</feature>
<dbReference type="AlphaFoldDB" id="A0A1G8GBZ8"/>
<organism evidence="10 11">
    <name type="scientific">Alteribacillus persepolensis</name>
    <dbReference type="NCBI Taxonomy" id="568899"/>
    <lineage>
        <taxon>Bacteria</taxon>
        <taxon>Bacillati</taxon>
        <taxon>Bacillota</taxon>
        <taxon>Bacilli</taxon>
        <taxon>Bacillales</taxon>
        <taxon>Bacillaceae</taxon>
        <taxon>Alteribacillus</taxon>
    </lineage>
</organism>
<dbReference type="SUPFAM" id="SSF51735">
    <property type="entry name" value="NAD(P)-binding Rossmann-fold domains"/>
    <property type="match status" value="1"/>
</dbReference>
<sequence length="376" mass="41951">MLALQIGAGNIGRGFIGQVLHEAGYTVCFADINDTLIEQLQAQKSYKVELAGNETQTINVTNIEAVHNEKQEEALLEKIAQADLITTAVGPNVLRAIAPILAEGLKRRLKQGEDIVNVIACENMVGATEQLRHYVWEHLSSEEKAQAQQFIGFPNAAVDRIVPAQPGDDDLTVKVEAFFEWVVDQTEIKGELPPVPAITYVDELMPYVERKLFTVNTGHAALAYNGFVQGTATIKEAIENDNVRQAYEAVIAETGELLVQKYGFTKEDMQTYHRKISSRFQNPHISDSVERVGRGPIRKVHRSDRLVKPAVELNERNIQPKAIAATIARLLEFDPENDQEANKLQEDIQAMGKRDAFIKYSELENSHPLVDLVMVQ</sequence>
<comment type="catalytic activity">
    <reaction evidence="6 7">
        <text>D-mannitol 1-phosphate + NAD(+) = beta-D-fructose 6-phosphate + NADH + H(+)</text>
        <dbReference type="Rhea" id="RHEA:19661"/>
        <dbReference type="ChEBI" id="CHEBI:15378"/>
        <dbReference type="ChEBI" id="CHEBI:57540"/>
        <dbReference type="ChEBI" id="CHEBI:57634"/>
        <dbReference type="ChEBI" id="CHEBI:57945"/>
        <dbReference type="ChEBI" id="CHEBI:61381"/>
        <dbReference type="EC" id="1.1.1.17"/>
    </reaction>
</comment>
<dbReference type="SUPFAM" id="SSF48179">
    <property type="entry name" value="6-phosphogluconate dehydrogenase C-terminal domain-like"/>
    <property type="match status" value="1"/>
</dbReference>
<dbReference type="InterPro" id="IPR008927">
    <property type="entry name" value="6-PGluconate_DH-like_C_sf"/>
</dbReference>
<dbReference type="GO" id="GO:0005829">
    <property type="term" value="C:cytosol"/>
    <property type="evidence" value="ECO:0007669"/>
    <property type="project" value="TreeGrafter"/>
</dbReference>
<dbReference type="InterPro" id="IPR023028">
    <property type="entry name" value="Mannitol_1_phos_5_DH"/>
</dbReference>
<dbReference type="GO" id="GO:0008926">
    <property type="term" value="F:mannitol-1-phosphate 5-dehydrogenase activity"/>
    <property type="evidence" value="ECO:0007669"/>
    <property type="project" value="UniProtKB-UniRule"/>
</dbReference>
<dbReference type="Pfam" id="PF08125">
    <property type="entry name" value="Mannitol_dh_C"/>
    <property type="match status" value="1"/>
</dbReference>
<evidence type="ECO:0000259" key="8">
    <source>
        <dbReference type="Pfam" id="PF01232"/>
    </source>
</evidence>
<feature type="domain" description="Mannitol dehydrogenase N-terminal" evidence="8">
    <location>
        <begin position="3"/>
        <end position="193"/>
    </location>
</feature>
<dbReference type="HAMAP" id="MF_00196">
    <property type="entry name" value="Mannitol_dehydrog"/>
    <property type="match status" value="1"/>
</dbReference>
<dbReference type="OrthoDB" id="271711at2"/>
<evidence type="ECO:0000313" key="10">
    <source>
        <dbReference type="EMBL" id="SDH91873.1"/>
    </source>
</evidence>
<dbReference type="EC" id="1.1.1.17" evidence="2 7"/>
<comment type="caution">
    <text evidence="7">Lacks conserved residue(s) required for the propagation of feature annotation.</text>
</comment>
<evidence type="ECO:0000256" key="2">
    <source>
        <dbReference type="ARBA" id="ARBA00012939"/>
    </source>
</evidence>
<dbReference type="PANTHER" id="PTHR30524">
    <property type="entry name" value="MANNITOL-1-PHOSPHATE 5-DEHYDROGENASE"/>
    <property type="match status" value="1"/>
</dbReference>
<dbReference type="NCBIfam" id="NF002652">
    <property type="entry name" value="PRK02318.2-5"/>
    <property type="match status" value="1"/>
</dbReference>
<gene>
    <name evidence="7" type="primary">mtlD</name>
    <name evidence="10" type="ORF">SAMN05192534_11517</name>
</gene>
<dbReference type="Pfam" id="PF01232">
    <property type="entry name" value="Mannitol_dh"/>
    <property type="match status" value="1"/>
</dbReference>
<accession>A0A1G8GBZ8</accession>
<evidence type="ECO:0000313" key="11">
    <source>
        <dbReference type="Proteomes" id="UP000199163"/>
    </source>
</evidence>
<dbReference type="InterPro" id="IPR013131">
    <property type="entry name" value="Mannitol_DH_N"/>
</dbReference>
<evidence type="ECO:0000256" key="3">
    <source>
        <dbReference type="ARBA" id="ARBA00016219"/>
    </source>
</evidence>
<dbReference type="PRINTS" id="PR00084">
    <property type="entry name" value="MTLDHDRGNASE"/>
</dbReference>
<dbReference type="Gene3D" id="3.40.50.720">
    <property type="entry name" value="NAD(P)-binding Rossmann-like Domain"/>
    <property type="match status" value="1"/>
</dbReference>
<evidence type="ECO:0000256" key="1">
    <source>
        <dbReference type="ARBA" id="ARBA00006541"/>
    </source>
</evidence>
<dbReference type="EMBL" id="FNDK01000015">
    <property type="protein sequence ID" value="SDH91873.1"/>
    <property type="molecule type" value="Genomic_DNA"/>
</dbReference>
<dbReference type="RefSeq" id="WP_091274227.1">
    <property type="nucleotide sequence ID" value="NZ_FNDK01000015.1"/>
</dbReference>
<dbReference type="InterPro" id="IPR023027">
    <property type="entry name" value="Mannitol_DH_CS"/>
</dbReference>
<proteinExistence type="inferred from homology"/>
<name>A0A1G8GBZ8_9BACI</name>
<dbReference type="InterPro" id="IPR013118">
    <property type="entry name" value="Mannitol_DH_C"/>
</dbReference>
<dbReference type="GO" id="GO:0019592">
    <property type="term" value="P:mannitol catabolic process"/>
    <property type="evidence" value="ECO:0007669"/>
    <property type="project" value="TreeGrafter"/>
</dbReference>
<dbReference type="STRING" id="568899.SAMN05192534_11517"/>
<dbReference type="NCBIfam" id="NF002646">
    <property type="entry name" value="PRK02318.1-2"/>
    <property type="match status" value="1"/>
</dbReference>
<dbReference type="InterPro" id="IPR036291">
    <property type="entry name" value="NAD(P)-bd_dom_sf"/>
</dbReference>
<evidence type="ECO:0000256" key="5">
    <source>
        <dbReference type="ARBA" id="ARBA00023027"/>
    </source>
</evidence>
<evidence type="ECO:0000256" key="7">
    <source>
        <dbReference type="HAMAP-Rule" id="MF_00196"/>
    </source>
</evidence>
<evidence type="ECO:0000256" key="6">
    <source>
        <dbReference type="ARBA" id="ARBA00048615"/>
    </source>
</evidence>
<dbReference type="Gene3D" id="1.10.1040.10">
    <property type="entry name" value="N-(1-d-carboxylethyl)-l-norvaline Dehydrogenase, domain 2"/>
    <property type="match status" value="1"/>
</dbReference>
<evidence type="ECO:0000259" key="9">
    <source>
        <dbReference type="Pfam" id="PF08125"/>
    </source>
</evidence>
<dbReference type="InterPro" id="IPR013328">
    <property type="entry name" value="6PGD_dom2"/>
</dbReference>
<reference evidence="11" key="1">
    <citation type="submission" date="2016-10" db="EMBL/GenBank/DDBJ databases">
        <authorList>
            <person name="Varghese N."/>
            <person name="Submissions S."/>
        </authorList>
    </citation>
    <scope>NUCLEOTIDE SEQUENCE [LARGE SCALE GENOMIC DNA]</scope>
    <source>
        <strain evidence="11">DSM 21632</strain>
    </source>
</reference>
<dbReference type="Proteomes" id="UP000199163">
    <property type="component" value="Unassembled WGS sequence"/>
</dbReference>
<dbReference type="NCBIfam" id="NF002647">
    <property type="entry name" value="PRK02318.1-3"/>
    <property type="match status" value="1"/>
</dbReference>
<dbReference type="PROSITE" id="PS00974">
    <property type="entry name" value="MANNITOL_DHGENASE"/>
    <property type="match status" value="1"/>
</dbReference>